<accession>A0A1G6G2J7</accession>
<proteinExistence type="predicted"/>
<protein>
    <submittedName>
        <fullName evidence="1">Uncharacterized protein</fullName>
    </submittedName>
</protein>
<dbReference type="Proteomes" id="UP000183670">
    <property type="component" value="Unassembled WGS sequence"/>
</dbReference>
<dbReference type="EMBL" id="FMYE01000007">
    <property type="protein sequence ID" value="SDB76192.1"/>
    <property type="molecule type" value="Genomic_DNA"/>
</dbReference>
<dbReference type="RefSeq" id="WP_074557069.1">
    <property type="nucleotide sequence ID" value="NZ_FMYE01000007.1"/>
</dbReference>
<dbReference type="AlphaFoldDB" id="A0A1G6G2J7"/>
<reference evidence="1 2" key="1">
    <citation type="submission" date="2016-10" db="EMBL/GenBank/DDBJ databases">
        <authorList>
            <person name="de Groot N.N."/>
        </authorList>
    </citation>
    <scope>NUCLEOTIDE SEQUENCE [LARGE SCALE GENOMIC DNA]</scope>
    <source>
        <strain evidence="1 2">NLAE-zl-C500</strain>
    </source>
</reference>
<evidence type="ECO:0000313" key="1">
    <source>
        <dbReference type="EMBL" id="SDB76192.1"/>
    </source>
</evidence>
<evidence type="ECO:0000313" key="2">
    <source>
        <dbReference type="Proteomes" id="UP000183670"/>
    </source>
</evidence>
<gene>
    <name evidence="1" type="ORF">SAMN05192581_100714</name>
</gene>
<sequence length="145" mass="16822">MTKNKRKNKSNGNQDAGMRIGFMAIRNLTIKDFLSLDFKDKGKGYIELTIGFANLKPVVLPLKISKECYADFQKLTGDKRISIIDTLREAIYGDLNIITFWRVKNYDLNNTKEYMGCHQAVCESIDKFKNIWECHIEFLVCEMSH</sequence>
<name>A0A1G6G2J7_BACOV</name>
<organism evidence="1 2">
    <name type="scientific">Bacteroides ovatus</name>
    <dbReference type="NCBI Taxonomy" id="28116"/>
    <lineage>
        <taxon>Bacteria</taxon>
        <taxon>Pseudomonadati</taxon>
        <taxon>Bacteroidota</taxon>
        <taxon>Bacteroidia</taxon>
        <taxon>Bacteroidales</taxon>
        <taxon>Bacteroidaceae</taxon>
        <taxon>Bacteroides</taxon>
    </lineage>
</organism>